<sequence length="947" mass="108297">MTPHGSQQDLNQSPIWLKLGPQGQQPPRPATGDRPQTPPLYPIPQSPHRQPRIALIILNRNGAGLLQNLFLSLQAHNSYNNLELIVVDHGSSDDSLVLCYQWQDRLPITLIPRGQNYSFSASNNFAAKQTDADLVLFVNNDISFCQDILSPLAQMMEDDSLGVVGLKLLDLTDHSSSLPPPIQHLGVQFDFYNPFTSFSPFEVRENPAWTEVTHQPWRVPAVTGAMLLCRRQEFLDVGGFDEGYFYGYEDIDLCLRYQKNLHKSIVCANHLAAQHNRGVSRFDSKCSSSFLAKISQNWQHLDQKFGYYLRRRHLADFFSQESYWTGQPLRIGFAVTDVDLATAAGDYFTALELGEELAKQYGWQVFYLAKTQGESWYDLHQLDVLIVMRQDYDLRKLKNAKPRLIKVAWIRNWFDAWTDTASIADYDCVWSSSQIGVDYLEDNLSKLVMRLPIATNPQRFSKDLPAQEAFQSDYCFTGNFWTVPRDIMSCLRPEHLPFTFALYGHHWQDMPELSPYYRGAVHYDQLPYVYRSTKIVIDDANTATKQWGSVNSRVFDALAAGALVITNGKLGNHEVFGGLLPTFDSPESLERVLQEYLNHEDLRQERVKQLQQQVLQQETYAQRAKTVFSLLRETMTQRYRISLKIGVPNRDECQEWGDYHFAMGLKRAFERLGHSVRIDILTEWYDSPSFGDDVVIVLQGLSHYRPQPHHLNFLWLISHPETMTLEDYEGYDQVFVASHIYAEQIQHQVNVPVKPLLQCTDTSRFYPDPSLGEAAPQVLFVGNSRQVYRPIVRDAIAAGLEVAVYGRRWESFLPPGYHWGTYIPNDELRRYYTAAGVVLNDHWLTMAEGGFLSNRLFDAAACGAMIVSDRVKGLEAVFGEAIACYDDSSGLGPLVQDCLRRRDETASQRVQLADWIRQHHSFEQRVETLLEAIESLNRVKMGASQES</sequence>
<dbReference type="EC" id="2.4.-.-" evidence="4"/>
<dbReference type="PANTHER" id="PTHR43179:SF7">
    <property type="entry name" value="RHAMNOSYLTRANSFERASE WBBL"/>
    <property type="match status" value="1"/>
</dbReference>
<reference evidence="4" key="1">
    <citation type="submission" date="2022-06" db="EMBL/GenBank/DDBJ databases">
        <title>Genome sequence of Phormidium yuhuli AB48 isolated from an industrial photobioreactor environment.</title>
        <authorList>
            <person name="Qiu Y."/>
            <person name="Noonan A.J.C."/>
            <person name="Dofher K."/>
            <person name="Koch M."/>
            <person name="Kieft B."/>
            <person name="Lin X."/>
            <person name="Ziels R.M."/>
            <person name="Hallam S.J."/>
        </authorList>
    </citation>
    <scope>NUCLEOTIDE SEQUENCE</scope>
    <source>
        <strain evidence="4">AB48</strain>
    </source>
</reference>
<evidence type="ECO:0000259" key="3">
    <source>
        <dbReference type="Pfam" id="PF13524"/>
    </source>
</evidence>
<dbReference type="InterPro" id="IPR055259">
    <property type="entry name" value="YkvP/CgeB_Glyco_trans-like"/>
</dbReference>
<organism evidence="4 5">
    <name type="scientific">Phormidium yuhuli AB48</name>
    <dbReference type="NCBI Taxonomy" id="2940671"/>
    <lineage>
        <taxon>Bacteria</taxon>
        <taxon>Bacillati</taxon>
        <taxon>Cyanobacteriota</taxon>
        <taxon>Cyanophyceae</taxon>
        <taxon>Oscillatoriophycideae</taxon>
        <taxon>Oscillatoriales</taxon>
        <taxon>Oscillatoriaceae</taxon>
        <taxon>Phormidium</taxon>
        <taxon>Phormidium yuhuli</taxon>
    </lineage>
</organism>
<evidence type="ECO:0000256" key="1">
    <source>
        <dbReference type="SAM" id="MobiDB-lite"/>
    </source>
</evidence>
<dbReference type="GO" id="GO:0016757">
    <property type="term" value="F:glycosyltransferase activity"/>
    <property type="evidence" value="ECO:0007669"/>
    <property type="project" value="UniProtKB-KW"/>
</dbReference>
<dbReference type="RefSeq" id="WP_252664719.1">
    <property type="nucleotide sequence ID" value="NZ_CP098611.1"/>
</dbReference>
<feature type="domain" description="Spore protein YkvP/CgeB glycosyl transferase-like" evidence="3">
    <location>
        <begin position="792"/>
        <end position="931"/>
    </location>
</feature>
<dbReference type="Pfam" id="PF00535">
    <property type="entry name" value="Glycos_transf_2"/>
    <property type="match status" value="1"/>
</dbReference>
<feature type="compositionally biased region" description="Pro residues" evidence="1">
    <location>
        <begin position="36"/>
        <end position="45"/>
    </location>
</feature>
<feature type="domain" description="Spore protein YkvP/CgeB glycosyl transferase-like" evidence="3">
    <location>
        <begin position="498"/>
        <end position="627"/>
    </location>
</feature>
<evidence type="ECO:0000313" key="4">
    <source>
        <dbReference type="EMBL" id="USR92567.1"/>
    </source>
</evidence>
<protein>
    <submittedName>
        <fullName evidence="4">Glycosyltransferase</fullName>
        <ecNumber evidence="4">2.4.-.-</ecNumber>
    </submittedName>
</protein>
<proteinExistence type="predicted"/>
<feature type="compositionally biased region" description="Polar residues" evidence="1">
    <location>
        <begin position="1"/>
        <end position="14"/>
    </location>
</feature>
<dbReference type="InterPro" id="IPR001173">
    <property type="entry name" value="Glyco_trans_2-like"/>
</dbReference>
<evidence type="ECO:0000313" key="5">
    <source>
        <dbReference type="Proteomes" id="UP001056708"/>
    </source>
</evidence>
<feature type="domain" description="Glycosyltransferase 2-like" evidence="2">
    <location>
        <begin position="56"/>
        <end position="168"/>
    </location>
</feature>
<dbReference type="InterPro" id="IPR029044">
    <property type="entry name" value="Nucleotide-diphossugar_trans"/>
</dbReference>
<dbReference type="Gene3D" id="3.90.550.10">
    <property type="entry name" value="Spore Coat Polysaccharide Biosynthesis Protein SpsA, Chain A"/>
    <property type="match status" value="1"/>
</dbReference>
<keyword evidence="4" id="KW-0808">Transferase</keyword>
<dbReference type="SUPFAM" id="SSF53448">
    <property type="entry name" value="Nucleotide-diphospho-sugar transferases"/>
    <property type="match status" value="1"/>
</dbReference>
<evidence type="ECO:0000259" key="2">
    <source>
        <dbReference type="Pfam" id="PF00535"/>
    </source>
</evidence>
<dbReference type="Pfam" id="PF13524">
    <property type="entry name" value="Glyco_trans_1_2"/>
    <property type="match status" value="2"/>
</dbReference>
<keyword evidence="4" id="KW-0328">Glycosyltransferase</keyword>
<dbReference type="EMBL" id="CP098611">
    <property type="protein sequence ID" value="USR92567.1"/>
    <property type="molecule type" value="Genomic_DNA"/>
</dbReference>
<feature type="region of interest" description="Disordered" evidence="1">
    <location>
        <begin position="1"/>
        <end position="47"/>
    </location>
</feature>
<dbReference type="Proteomes" id="UP001056708">
    <property type="component" value="Chromosome"/>
</dbReference>
<dbReference type="PANTHER" id="PTHR43179">
    <property type="entry name" value="RHAMNOSYLTRANSFERASE WBBL"/>
    <property type="match status" value="1"/>
</dbReference>
<keyword evidence="5" id="KW-1185">Reference proteome</keyword>
<accession>A0ABY5ATM4</accession>
<name>A0ABY5ATM4_9CYAN</name>
<gene>
    <name evidence="4" type="ORF">NEA10_07575</name>
</gene>
<dbReference type="SUPFAM" id="SSF53756">
    <property type="entry name" value="UDP-Glycosyltransferase/glycogen phosphorylase"/>
    <property type="match status" value="2"/>
</dbReference>